<dbReference type="EMBL" id="LWDD02003976">
    <property type="protein sequence ID" value="KAE8236007.1"/>
    <property type="molecule type" value="Genomic_DNA"/>
</dbReference>
<proteinExistence type="predicted"/>
<accession>A0A8T8SAC4</accession>
<evidence type="ECO:0000313" key="2">
    <source>
        <dbReference type="Proteomes" id="UP000077671"/>
    </source>
</evidence>
<gene>
    <name evidence="1" type="ORF">A4X03_0g9582</name>
</gene>
<dbReference type="AlphaFoldDB" id="A0A8T8SAC4"/>
<name>A0A8T8SAC4_9BASI</name>
<protein>
    <submittedName>
        <fullName evidence="1">Uncharacterized protein</fullName>
    </submittedName>
</protein>
<reference evidence="1" key="2">
    <citation type="journal article" date="2019" name="IMA Fungus">
        <title>Genome sequencing and comparison of five Tilletia species to identify candidate genes for the detection of regulated species infecting wheat.</title>
        <authorList>
            <person name="Nguyen H.D.T."/>
            <person name="Sultana T."/>
            <person name="Kesanakurti P."/>
            <person name="Hambleton S."/>
        </authorList>
    </citation>
    <scope>NUCLEOTIDE SEQUENCE</scope>
    <source>
        <strain evidence="1">DAOMC 238032</strain>
    </source>
</reference>
<comment type="caution">
    <text evidence="1">The sequence shown here is derived from an EMBL/GenBank/DDBJ whole genome shotgun (WGS) entry which is preliminary data.</text>
</comment>
<reference evidence="1" key="1">
    <citation type="submission" date="2016-04" db="EMBL/GenBank/DDBJ databases">
        <authorList>
            <person name="Nguyen H.D."/>
            <person name="Kesanakurti P."/>
            <person name="Cullis J."/>
            <person name="Levesque C.A."/>
            <person name="Hambleton S."/>
        </authorList>
    </citation>
    <scope>NUCLEOTIDE SEQUENCE</scope>
    <source>
        <strain evidence="1">DAOMC 238032</strain>
    </source>
</reference>
<organism evidence="1 2">
    <name type="scientific">Tilletia caries</name>
    <name type="common">wheat bunt fungus</name>
    <dbReference type="NCBI Taxonomy" id="13290"/>
    <lineage>
        <taxon>Eukaryota</taxon>
        <taxon>Fungi</taxon>
        <taxon>Dikarya</taxon>
        <taxon>Basidiomycota</taxon>
        <taxon>Ustilaginomycotina</taxon>
        <taxon>Exobasidiomycetes</taxon>
        <taxon>Tilletiales</taxon>
        <taxon>Tilletiaceae</taxon>
        <taxon>Tilletia</taxon>
    </lineage>
</organism>
<evidence type="ECO:0000313" key="1">
    <source>
        <dbReference type="EMBL" id="KAE8236007.1"/>
    </source>
</evidence>
<sequence>ANTTPEKFVKTTGNPIAGTTMRYRLDDAQHRNSNTIVETALNYNTNAPDQACVAALTAAITETSIYIYANNQVQASMNYRHDKVASEQDYVGLFQYPASRFRDIGADMDPAKATQIFLYQMVRIRGWQNMDPGVLAQQVQRRGTAARYQQWVSAARNLCQFGEGDNGGNSGGYNGGNNGGYNGGYNGGNNYNY</sequence>
<feature type="non-terminal residue" evidence="1">
    <location>
        <position position="1"/>
    </location>
</feature>
<dbReference type="Proteomes" id="UP000077671">
    <property type="component" value="Unassembled WGS sequence"/>
</dbReference>